<protein>
    <submittedName>
        <fullName evidence="6">MBL fold metallo-hydrolase</fullName>
    </submittedName>
</protein>
<evidence type="ECO:0000256" key="4">
    <source>
        <dbReference type="ARBA" id="ARBA00022833"/>
    </source>
</evidence>
<keyword evidence="7" id="KW-1185">Reference proteome</keyword>
<evidence type="ECO:0000256" key="3">
    <source>
        <dbReference type="ARBA" id="ARBA00022801"/>
    </source>
</evidence>
<dbReference type="Gene3D" id="3.60.15.10">
    <property type="entry name" value="Ribonuclease Z/Hydroxyacylglutathione hydrolase-like"/>
    <property type="match status" value="1"/>
</dbReference>
<keyword evidence="4" id="KW-0862">Zinc</keyword>
<reference evidence="6 7" key="1">
    <citation type="submission" date="2019-11" db="EMBL/GenBank/DDBJ databases">
        <title>Metabolism of dissolved organic matter in forest soils.</title>
        <authorList>
            <person name="Cyle K.T."/>
            <person name="Wilhelm R.C."/>
            <person name="Martinez C.E."/>
        </authorList>
    </citation>
    <scope>NUCLEOTIDE SEQUENCE [LARGE SCALE GENOMIC DNA]</scope>
    <source>
        <strain evidence="6 7">1N</strain>
    </source>
</reference>
<dbReference type="SUPFAM" id="SSF56281">
    <property type="entry name" value="Metallo-hydrolase/oxidoreductase"/>
    <property type="match status" value="1"/>
</dbReference>
<evidence type="ECO:0000313" key="7">
    <source>
        <dbReference type="Proteomes" id="UP000652198"/>
    </source>
</evidence>
<proteinExistence type="inferred from homology"/>
<dbReference type="InterPro" id="IPR051013">
    <property type="entry name" value="MBL_superfamily_lactonases"/>
</dbReference>
<evidence type="ECO:0000256" key="2">
    <source>
        <dbReference type="ARBA" id="ARBA00022723"/>
    </source>
</evidence>
<dbReference type="InterPro" id="IPR036866">
    <property type="entry name" value="RibonucZ/Hydroxyglut_hydro"/>
</dbReference>
<dbReference type="CDD" id="cd07720">
    <property type="entry name" value="OPHC2-like_MBL-fold"/>
    <property type="match status" value="1"/>
</dbReference>
<dbReference type="SMART" id="SM00849">
    <property type="entry name" value="Lactamase_B"/>
    <property type="match status" value="1"/>
</dbReference>
<comment type="similarity">
    <text evidence="1">Belongs to the metallo-beta-lactamase superfamily.</text>
</comment>
<evidence type="ECO:0000313" key="6">
    <source>
        <dbReference type="EMBL" id="NPT46515.1"/>
    </source>
</evidence>
<comment type="caution">
    <text evidence="6">The sequence shown here is derived from an EMBL/GenBank/DDBJ whole genome shotgun (WGS) entry which is preliminary data.</text>
</comment>
<feature type="domain" description="Metallo-beta-lactamase" evidence="5">
    <location>
        <begin position="92"/>
        <end position="302"/>
    </location>
</feature>
<dbReference type="PANTHER" id="PTHR42978:SF6">
    <property type="entry name" value="QUORUM-QUENCHING LACTONASE YTNP-RELATED"/>
    <property type="match status" value="1"/>
</dbReference>
<dbReference type="Proteomes" id="UP000652198">
    <property type="component" value="Unassembled WGS sequence"/>
</dbReference>
<keyword evidence="2" id="KW-0479">Metal-binding</keyword>
<accession>A0ABX2C3E2</accession>
<dbReference type="EMBL" id="WOEY01000134">
    <property type="protein sequence ID" value="NPT46515.1"/>
    <property type="molecule type" value="Genomic_DNA"/>
</dbReference>
<dbReference type="Pfam" id="PF00753">
    <property type="entry name" value="Lactamase_B"/>
    <property type="match status" value="1"/>
</dbReference>
<evidence type="ECO:0000259" key="5">
    <source>
        <dbReference type="SMART" id="SM00849"/>
    </source>
</evidence>
<organism evidence="6 7">
    <name type="scientific">Paraburkholderia solitsugae</name>
    <dbReference type="NCBI Taxonomy" id="2675748"/>
    <lineage>
        <taxon>Bacteria</taxon>
        <taxon>Pseudomonadati</taxon>
        <taxon>Pseudomonadota</taxon>
        <taxon>Betaproteobacteria</taxon>
        <taxon>Burkholderiales</taxon>
        <taxon>Burkholderiaceae</taxon>
        <taxon>Paraburkholderia</taxon>
    </lineage>
</organism>
<sequence length="329" mass="35379">MNIMKTLCSCSSELGESSVGGKIANSRPSFSNIGRLPQVSPLHSLQVGAAKITVISDGTIPLNAPTLISGKDTATLEKLLAKAFLCGEVETSINVYLIELNDRKILVDTGAGELFRQINVGGKLFTRLEHAGLEPQDITDILITHIHVDHSGGLTMAGKRMFPNALVHVGKPDVDFFLDPEQAATSAYRPDALPYTFEQAVLTVKPYAESGQLRPFDKTTEIVPGITASLHPGHTPGSAFYALTSEGQTIVFVGDIVHIAALQFAEPEFTIAFDVDPAGAVESRRSAFAEFSRTQVLVAAPHLPYPGVGHIRPDGDAYAWVPESFMDRE</sequence>
<gene>
    <name evidence="6" type="ORF">GNZ12_35415</name>
</gene>
<keyword evidence="3" id="KW-0378">Hydrolase</keyword>
<dbReference type="InterPro" id="IPR001279">
    <property type="entry name" value="Metallo-B-lactamas"/>
</dbReference>
<dbReference type="PANTHER" id="PTHR42978">
    <property type="entry name" value="QUORUM-QUENCHING LACTONASE YTNP-RELATED-RELATED"/>
    <property type="match status" value="1"/>
</dbReference>
<name>A0ABX2C3E2_9BURK</name>
<evidence type="ECO:0000256" key="1">
    <source>
        <dbReference type="ARBA" id="ARBA00007749"/>
    </source>
</evidence>